<sequence length="462" mass="48965">GLRGDRLDVLRGHALADDALHAGESRADLVLDELAHRADATVAEVVDVVDVETDLDVLATAHTLEGLVAAVHAHEVLDGGDDVVDGQHRVRQRSIQPQLLVDLVATDLRQVVPLGVEVEVVQQRAGGLGGDLLARTELAVDVAERVLLGQDRVLGEGLLDGVEAAELVQDVFARQAEGLEEHRDRLLALAVDADAHLVALVDLELQPRTAAGDDARRHDVLVGGLVGGLVEVDAGRAHELRDHDTLGAVDDERALVGLEREVAHEDRLGLDLTGLVVHELGLDVERGRVGLAALLALFDRVLLGLEVGVGERELHGLAQVLDRRDLLEDLLQSAHLGHIGATGGLGLGHPGPPLLVADEPVEGLGLQREKVGNRQRVGDLREREPRCAAAVLRGGGGIGCVGRSSQGITSVSPDRASFPCRQVECSVLPEACTSLTAVKRGRAVTADHHMRAGGNQERNYQA</sequence>
<reference evidence="1 2" key="1">
    <citation type="submission" date="2015-02" db="EMBL/GenBank/DDBJ databases">
        <title>Nostoc linckia genome annotation.</title>
        <authorList>
            <person name="Zhou Z."/>
        </authorList>
    </citation>
    <scope>NUCLEOTIDE SEQUENCE [LARGE SCALE GENOMIC DNA]</scope>
    <source>
        <strain evidence="2">z8</strain>
    </source>
</reference>
<evidence type="ECO:0000313" key="2">
    <source>
        <dbReference type="Proteomes" id="UP000222310"/>
    </source>
</evidence>
<gene>
    <name evidence="1" type="ORF">VF08_37745</name>
</gene>
<comment type="caution">
    <text evidence="1">The sequence shown here is derived from an EMBL/GenBank/DDBJ whole genome shotgun (WGS) entry which is preliminary data.</text>
</comment>
<dbReference type="AlphaFoldDB" id="A0A9Q6EH17"/>
<dbReference type="EMBL" id="LAHD01000264">
    <property type="protein sequence ID" value="PHJ89466.1"/>
    <property type="molecule type" value="Genomic_DNA"/>
</dbReference>
<dbReference type="Proteomes" id="UP000222310">
    <property type="component" value="Unassembled WGS sequence"/>
</dbReference>
<protein>
    <submittedName>
        <fullName evidence="1">Uncharacterized protein</fullName>
    </submittedName>
</protein>
<accession>A0A9Q6EH17</accession>
<feature type="non-terminal residue" evidence="1">
    <location>
        <position position="1"/>
    </location>
</feature>
<evidence type="ECO:0000313" key="1">
    <source>
        <dbReference type="EMBL" id="PHJ89466.1"/>
    </source>
</evidence>
<proteinExistence type="predicted"/>
<organism evidence="1 2">
    <name type="scientific">Nostoc linckia z8</name>
    <dbReference type="NCBI Taxonomy" id="1628746"/>
    <lineage>
        <taxon>Bacteria</taxon>
        <taxon>Bacillati</taxon>
        <taxon>Cyanobacteriota</taxon>
        <taxon>Cyanophyceae</taxon>
        <taxon>Nostocales</taxon>
        <taxon>Nostocaceae</taxon>
        <taxon>Nostoc</taxon>
    </lineage>
</organism>
<dbReference type="AntiFam" id="ANF00129">
    <property type="entry name" value="Shadow ORF (opposite rpoB)"/>
</dbReference>
<name>A0A9Q6EH17_NOSLI</name>